<evidence type="ECO:0000313" key="9">
    <source>
        <dbReference type="Proteomes" id="UP001652445"/>
    </source>
</evidence>
<keyword evidence="3 6" id="KW-0067">ATP-binding</keyword>
<comment type="similarity">
    <text evidence="5 6">Belongs to the FtsA/MreB family.</text>
</comment>
<evidence type="ECO:0000256" key="7">
    <source>
        <dbReference type="SAM" id="MobiDB-lite"/>
    </source>
</evidence>
<accession>A0ABT2UC11</accession>
<evidence type="ECO:0000256" key="2">
    <source>
        <dbReference type="ARBA" id="ARBA00022741"/>
    </source>
</evidence>
<organism evidence="8 9">
    <name type="scientific">Paenibacillus baimaensis</name>
    <dbReference type="NCBI Taxonomy" id="2982185"/>
    <lineage>
        <taxon>Bacteria</taxon>
        <taxon>Bacillati</taxon>
        <taxon>Bacillota</taxon>
        <taxon>Bacilli</taxon>
        <taxon>Bacillales</taxon>
        <taxon>Paenibacillaceae</taxon>
        <taxon>Paenibacillus</taxon>
    </lineage>
</organism>
<comment type="function">
    <text evidence="6">Forms membrane-associated dynamic filaments that are essential for cell shape determination. Acts by regulating cell wall synthesis and cell elongation, and thus cell shape. A feedback loop between cell geometry and MreB localization may maintain elongated cell shape by targeting cell wall growth to regions of negative cell wall curvature.</text>
</comment>
<dbReference type="NCBIfam" id="NF010539">
    <property type="entry name" value="PRK13927.1"/>
    <property type="match status" value="1"/>
</dbReference>
<dbReference type="Gene3D" id="3.30.420.40">
    <property type="match status" value="3"/>
</dbReference>
<keyword evidence="4 6" id="KW-0133">Cell shape</keyword>
<dbReference type="PRINTS" id="PR01652">
    <property type="entry name" value="SHAPEPROTEIN"/>
</dbReference>
<dbReference type="Pfam" id="PF06723">
    <property type="entry name" value="MreB_Mbl"/>
    <property type="match status" value="1"/>
</dbReference>
<reference evidence="8 9" key="1">
    <citation type="submission" date="2022-09" db="EMBL/GenBank/DDBJ databases">
        <authorList>
            <person name="Han X.L."/>
            <person name="Wang Q."/>
            <person name="Lu T."/>
        </authorList>
    </citation>
    <scope>NUCLEOTIDE SEQUENCE [LARGE SCALE GENOMIC DNA]</scope>
    <source>
        <strain evidence="8 9">WQ 127069</strain>
    </source>
</reference>
<dbReference type="SUPFAM" id="SSF53067">
    <property type="entry name" value="Actin-like ATPase domain"/>
    <property type="match status" value="2"/>
</dbReference>
<feature type="binding site" evidence="6">
    <location>
        <begin position="160"/>
        <end position="162"/>
    </location>
    <ligand>
        <name>ATP</name>
        <dbReference type="ChEBI" id="CHEBI:30616"/>
    </ligand>
</feature>
<feature type="binding site" evidence="6">
    <location>
        <begin position="288"/>
        <end position="291"/>
    </location>
    <ligand>
        <name>ATP</name>
        <dbReference type="ChEBI" id="CHEBI:30616"/>
    </ligand>
</feature>
<comment type="subcellular location">
    <subcellularLocation>
        <location evidence="6">Cytoplasm</location>
    </subcellularLocation>
    <text evidence="6">Membrane-associated.</text>
</comment>
<keyword evidence="2 6" id="KW-0547">Nucleotide-binding</keyword>
<name>A0ABT2UC11_9BACL</name>
<dbReference type="RefSeq" id="WP_262683566.1">
    <property type="nucleotide sequence ID" value="NZ_JAOQIO010000020.1"/>
</dbReference>
<evidence type="ECO:0000256" key="5">
    <source>
        <dbReference type="ARBA" id="ARBA00023458"/>
    </source>
</evidence>
<dbReference type="NCBIfam" id="TIGR00904">
    <property type="entry name" value="mreB"/>
    <property type="match status" value="1"/>
</dbReference>
<sequence>MFKRFEQLFGVDLGTCNTLIYQQGVGIVLREPSVVAIHKETGQIEAFGEQAYAMIGRTPANLEVVYPLKDGVIANFDMTSAMLKHFISKIQGKYNWFRGSQIYISVRCGITEVQKRAVEEMIVHKGGRKSVTIEEPLAAAIGAGLPVADPIGSMVVDIGGGTSQVALISLGGIVVSQYVRIGGMSLDQDMIEYVKRKYNLVIGERTAEEIKKNLASAVIPEGDVRMDVRGNDMMEGLPKTISISSKEIYEIVDQFSMSIVETIRQTMEQCPPELAGDLMERGILLCGGGALLHGLDRRLQQETGIPVHLAEKPMECIAHGAGEMLSYKLLASGHHSAGSSKPSKITETDAVLEQVSGK</sequence>
<dbReference type="CDD" id="cd10225">
    <property type="entry name" value="ASKHA_NBD_MreB-like"/>
    <property type="match status" value="1"/>
</dbReference>
<feature type="binding site" evidence="6">
    <location>
        <begin position="208"/>
        <end position="211"/>
    </location>
    <ligand>
        <name>ATP</name>
        <dbReference type="ChEBI" id="CHEBI:30616"/>
    </ligand>
</feature>
<comment type="subunit">
    <text evidence="6">Forms polymers.</text>
</comment>
<dbReference type="PANTHER" id="PTHR42749">
    <property type="entry name" value="CELL SHAPE-DETERMINING PROTEIN MREB"/>
    <property type="match status" value="1"/>
</dbReference>
<evidence type="ECO:0000256" key="3">
    <source>
        <dbReference type="ARBA" id="ARBA00022840"/>
    </source>
</evidence>
<comment type="caution">
    <text evidence="8">The sequence shown here is derived from an EMBL/GenBank/DDBJ whole genome shotgun (WGS) entry which is preliminary data.</text>
</comment>
<comment type="caution">
    <text evidence="6">Lacks conserved residue(s) required for the propagation of feature annotation.</text>
</comment>
<evidence type="ECO:0000256" key="1">
    <source>
        <dbReference type="ARBA" id="ARBA00022490"/>
    </source>
</evidence>
<dbReference type="Proteomes" id="UP001652445">
    <property type="component" value="Unassembled WGS sequence"/>
</dbReference>
<evidence type="ECO:0000256" key="4">
    <source>
        <dbReference type="ARBA" id="ARBA00022960"/>
    </source>
</evidence>
<proteinExistence type="inferred from homology"/>
<dbReference type="InterPro" id="IPR004753">
    <property type="entry name" value="MreB"/>
</dbReference>
<dbReference type="InterPro" id="IPR056546">
    <property type="entry name" value="MreB_MamK-like"/>
</dbReference>
<evidence type="ECO:0000256" key="6">
    <source>
        <dbReference type="HAMAP-Rule" id="MF_02207"/>
    </source>
</evidence>
<keyword evidence="1 6" id="KW-0963">Cytoplasm</keyword>
<dbReference type="HAMAP" id="MF_02207">
    <property type="entry name" value="MreB"/>
    <property type="match status" value="1"/>
</dbReference>
<evidence type="ECO:0000313" key="8">
    <source>
        <dbReference type="EMBL" id="MCU6792170.1"/>
    </source>
</evidence>
<dbReference type="InterPro" id="IPR043129">
    <property type="entry name" value="ATPase_NBD"/>
</dbReference>
<dbReference type="EMBL" id="JAOQIO010000020">
    <property type="protein sequence ID" value="MCU6792170.1"/>
    <property type="molecule type" value="Genomic_DNA"/>
</dbReference>
<dbReference type="PANTHER" id="PTHR42749:SF1">
    <property type="entry name" value="CELL SHAPE-DETERMINING PROTEIN MREB"/>
    <property type="match status" value="1"/>
</dbReference>
<feature type="region of interest" description="Disordered" evidence="7">
    <location>
        <begin position="336"/>
        <end position="358"/>
    </location>
</feature>
<protein>
    <recommendedName>
        <fullName evidence="6">Cell shape-determining protein MreB</fullName>
    </recommendedName>
</protein>
<gene>
    <name evidence="6" type="primary">mreB</name>
    <name evidence="8" type="ORF">OB236_08530</name>
</gene>
<keyword evidence="9" id="KW-1185">Reference proteome</keyword>